<comment type="similarity">
    <text evidence="1">Belongs to the UPF0065 (bug) family.</text>
</comment>
<sequence length="347" mass="37730">MMNLRTAICACAALFGFAATACAAPASNQSVEDFYRGKALTILVSADAGTVTDIVARQFSRYFVKYVPGHPKAIVMNVVGAGGMVAAASLQSRQPSDGTVIGFLQRNNLYIPLLDERQNRFDPRKVRWIGSLNKVEYCLVSMTRSGVTTADDLSKKKMYIGATGFANEDRTLPALLDEYIGAKMSIVPGYTGRGEVYLAMQRGEVDGWASTIDGLQQGEPVRLLKSGKMKVLLHLGWNSPKGYADVPNLSSYITKPDVKALFNLFILPFQAGRPIAVPKDVPQDRLNALRDAFAKTIADPDFIDAMKQSGYPLDAIDGNAVEQIIAKLYATPEPQIADARKLIFGSH</sequence>
<evidence type="ECO:0000256" key="2">
    <source>
        <dbReference type="SAM" id="SignalP"/>
    </source>
</evidence>
<proteinExistence type="inferred from homology"/>
<feature type="signal peptide" evidence="2">
    <location>
        <begin position="1"/>
        <end position="23"/>
    </location>
</feature>
<keyword evidence="2" id="KW-0732">Signal</keyword>
<dbReference type="Proteomes" id="UP000071859">
    <property type="component" value="Unassembled WGS sequence"/>
</dbReference>
<dbReference type="PROSITE" id="PS51257">
    <property type="entry name" value="PROKAR_LIPOPROTEIN"/>
    <property type="match status" value="1"/>
</dbReference>
<keyword evidence="3" id="KW-0675">Receptor</keyword>
<name>A0A158EFC6_9BURK</name>
<keyword evidence="4" id="KW-1185">Reference proteome</keyword>
<protein>
    <submittedName>
        <fullName evidence="3">Tripartite tricarboxylate transporter family receptor</fullName>
    </submittedName>
</protein>
<organism evidence="3 4">
    <name type="scientific">Caballeronia calidae</name>
    <dbReference type="NCBI Taxonomy" id="1777139"/>
    <lineage>
        <taxon>Bacteria</taxon>
        <taxon>Pseudomonadati</taxon>
        <taxon>Pseudomonadota</taxon>
        <taxon>Betaproteobacteria</taxon>
        <taxon>Burkholderiales</taxon>
        <taxon>Burkholderiaceae</taxon>
        <taxon>Caballeronia</taxon>
    </lineage>
</organism>
<dbReference type="PANTHER" id="PTHR42928:SF5">
    <property type="entry name" value="BLR1237 PROTEIN"/>
    <property type="match status" value="1"/>
</dbReference>
<dbReference type="Gene3D" id="3.40.190.10">
    <property type="entry name" value="Periplasmic binding protein-like II"/>
    <property type="match status" value="1"/>
</dbReference>
<dbReference type="PANTHER" id="PTHR42928">
    <property type="entry name" value="TRICARBOXYLATE-BINDING PROTEIN"/>
    <property type="match status" value="1"/>
</dbReference>
<dbReference type="Pfam" id="PF03401">
    <property type="entry name" value="TctC"/>
    <property type="match status" value="1"/>
</dbReference>
<evidence type="ECO:0000256" key="1">
    <source>
        <dbReference type="ARBA" id="ARBA00006987"/>
    </source>
</evidence>
<dbReference type="RefSeq" id="WP_232478022.1">
    <property type="nucleotide sequence ID" value="NZ_FCOX02000081.1"/>
</dbReference>
<reference evidence="3" key="1">
    <citation type="submission" date="2016-01" db="EMBL/GenBank/DDBJ databases">
        <authorList>
            <person name="Peeters C."/>
        </authorList>
    </citation>
    <scope>NUCLEOTIDE SEQUENCE</scope>
    <source>
        <strain evidence="3">LMG 29321</strain>
    </source>
</reference>
<feature type="chain" id="PRO_5007625142" evidence="2">
    <location>
        <begin position="24"/>
        <end position="347"/>
    </location>
</feature>
<dbReference type="EMBL" id="FCOX02000081">
    <property type="protein sequence ID" value="SAL05420.1"/>
    <property type="molecule type" value="Genomic_DNA"/>
</dbReference>
<evidence type="ECO:0000313" key="3">
    <source>
        <dbReference type="EMBL" id="SAL05420.1"/>
    </source>
</evidence>
<comment type="caution">
    <text evidence="3">The sequence shown here is derived from an EMBL/GenBank/DDBJ whole genome shotgun (WGS) entry which is preliminary data.</text>
</comment>
<evidence type="ECO:0000313" key="4">
    <source>
        <dbReference type="Proteomes" id="UP000071859"/>
    </source>
</evidence>
<gene>
    <name evidence="3" type="ORF">AWB78_07487</name>
</gene>
<dbReference type="SUPFAM" id="SSF53850">
    <property type="entry name" value="Periplasmic binding protein-like II"/>
    <property type="match status" value="1"/>
</dbReference>
<dbReference type="AlphaFoldDB" id="A0A158EFC6"/>
<dbReference type="Gene3D" id="3.40.190.150">
    <property type="entry name" value="Bordetella uptake gene, domain 1"/>
    <property type="match status" value="1"/>
</dbReference>
<dbReference type="InterPro" id="IPR005064">
    <property type="entry name" value="BUG"/>
</dbReference>
<dbReference type="InterPro" id="IPR042100">
    <property type="entry name" value="Bug_dom1"/>
</dbReference>
<accession>A0A158EFC6</accession>